<evidence type="ECO:0000256" key="3">
    <source>
        <dbReference type="ARBA" id="ARBA00009249"/>
    </source>
</evidence>
<comment type="similarity">
    <text evidence="3">Belongs to the GcvH family.</text>
</comment>
<organism evidence="7 8">
    <name type="scientific">Linnemannia gamsii</name>
    <dbReference type="NCBI Taxonomy" id="64522"/>
    <lineage>
        <taxon>Eukaryota</taxon>
        <taxon>Fungi</taxon>
        <taxon>Fungi incertae sedis</taxon>
        <taxon>Mucoromycota</taxon>
        <taxon>Mortierellomycotina</taxon>
        <taxon>Mortierellomycetes</taxon>
        <taxon>Mortierellales</taxon>
        <taxon>Mortierellaceae</taxon>
        <taxon>Linnemannia</taxon>
    </lineage>
</organism>
<dbReference type="PROSITE" id="PS50968">
    <property type="entry name" value="BIOTINYL_LIPOYL"/>
    <property type="match status" value="1"/>
</dbReference>
<dbReference type="NCBIfam" id="TIGR00528">
    <property type="entry name" value="gcvT"/>
    <property type="match status" value="1"/>
</dbReference>
<dbReference type="Pfam" id="PF07722">
    <property type="entry name" value="Peptidase_C26"/>
    <property type="match status" value="2"/>
</dbReference>
<dbReference type="InterPro" id="IPR000089">
    <property type="entry name" value="Biotin_lipoyl"/>
</dbReference>
<comment type="cofactor">
    <cofactor evidence="1">
        <name>(R)-lipoate</name>
        <dbReference type="ChEBI" id="CHEBI:83088"/>
    </cofactor>
</comment>
<dbReference type="SUPFAM" id="SSF51230">
    <property type="entry name" value="Single hybrid motif"/>
    <property type="match status" value="1"/>
</dbReference>
<dbReference type="Pfam" id="PF01571">
    <property type="entry name" value="GCV_T"/>
    <property type="match status" value="1"/>
</dbReference>
<keyword evidence="5" id="KW-0809">Transit peptide</keyword>
<dbReference type="PANTHER" id="PTHR43757">
    <property type="entry name" value="AMINOMETHYLTRANSFERASE"/>
    <property type="match status" value="1"/>
</dbReference>
<comment type="similarity">
    <text evidence="2">Belongs to the GcvT family.</text>
</comment>
<dbReference type="CDD" id="cd06848">
    <property type="entry name" value="GCS_H"/>
    <property type="match status" value="1"/>
</dbReference>
<evidence type="ECO:0000256" key="1">
    <source>
        <dbReference type="ARBA" id="ARBA00001938"/>
    </source>
</evidence>
<sequence>MLYGRATQQITQRTLRIGISARIFHPEPGGKGLRGKTLQYLEESIAHWVMSRDVLVFMIPTVGHQGMLHPSNIRLRDYAKHLDGLVLQGGADVSPQSYSPEATRPEWSGDRVRDMYELELLHEFIESGKPVLGICRGCQLINVAFGGTLYQDIASDVPTAGVHAVKTLGRDLSVEAVSAGDDIIEAVRYNKAPFVVGVQWHPEFHRAQGPEQRLMTELKKTSLYATHCASHARIVDFGGWAMPLHYGSQLEEHQAVRTDAGMFDVSHMCVIDIGGTVGSDDVRTFLRYVLANDIDKLKNPGRALYSCMLNAHGGVIDDLIVYLVREDLFRVVVNAATAEQDIVWLNQLNAEGEFGVTLMPRRDLAMIAVQGPHACEKVLNTVPEVRSATEALQPFGFAIVPATPYGEMLLARTGYTGEDGFELIVAADAATALWPKLAKAGVRPCGLGARDTLRLEAGMNLYGQDMDMNTSPLDAGLGWTVELMAARDFVGKAALLRAGCRATFAGLVLCETGGVLRAQQTVLTAAGEGVITSADLQYTESHEWLRLETDGTVTIGITDHAQEALGDIVFLELPTEGTKIAAGKSLAVIESVKAASDIYAPISGEVLEINEKLADEPGAVNADPYAAWLLKLKPSEQAELASLMSAEAYRQSIGG</sequence>
<accession>A0ABQ7K0U7</accession>
<dbReference type="PROSITE" id="PS00189">
    <property type="entry name" value="LIPOYL"/>
    <property type="match status" value="1"/>
</dbReference>
<dbReference type="NCBIfam" id="TIGR00527">
    <property type="entry name" value="gcvH"/>
    <property type="match status" value="1"/>
</dbReference>
<dbReference type="Pfam" id="PF01597">
    <property type="entry name" value="GCV_H"/>
    <property type="match status" value="1"/>
</dbReference>
<dbReference type="InterPro" id="IPR029062">
    <property type="entry name" value="Class_I_gatase-like"/>
</dbReference>
<dbReference type="NCBIfam" id="NF001567">
    <property type="entry name" value="PRK00389.1"/>
    <property type="match status" value="1"/>
</dbReference>
<dbReference type="InterPro" id="IPR011697">
    <property type="entry name" value="Peptidase_C26"/>
</dbReference>
<dbReference type="InterPro" id="IPR006222">
    <property type="entry name" value="GCVT_N"/>
</dbReference>
<keyword evidence="4" id="KW-0450">Lipoyl</keyword>
<dbReference type="PANTHER" id="PTHR43757:SF2">
    <property type="entry name" value="AMINOMETHYLTRANSFERASE, MITOCHONDRIAL"/>
    <property type="match status" value="1"/>
</dbReference>
<dbReference type="InterPro" id="IPR006223">
    <property type="entry name" value="GcvT"/>
</dbReference>
<reference evidence="7 8" key="1">
    <citation type="journal article" date="2020" name="Fungal Divers.">
        <title>Resolving the Mortierellaceae phylogeny through synthesis of multi-gene phylogenetics and phylogenomics.</title>
        <authorList>
            <person name="Vandepol N."/>
            <person name="Liber J."/>
            <person name="Desiro A."/>
            <person name="Na H."/>
            <person name="Kennedy M."/>
            <person name="Barry K."/>
            <person name="Grigoriev I.V."/>
            <person name="Miller A.N."/>
            <person name="O'Donnell K."/>
            <person name="Stajich J.E."/>
            <person name="Bonito G."/>
        </authorList>
    </citation>
    <scope>NUCLEOTIDE SEQUENCE [LARGE SCALE GENOMIC DNA]</scope>
    <source>
        <strain evidence="7 8">AD045</strain>
    </source>
</reference>
<evidence type="ECO:0000259" key="6">
    <source>
        <dbReference type="PROSITE" id="PS50968"/>
    </source>
</evidence>
<dbReference type="InterPro" id="IPR027266">
    <property type="entry name" value="TrmE/GcvT-like"/>
</dbReference>
<dbReference type="InterPro" id="IPR028896">
    <property type="entry name" value="GcvT/YgfZ/DmdA"/>
</dbReference>
<feature type="domain" description="Lipoyl-binding" evidence="6">
    <location>
        <begin position="552"/>
        <end position="633"/>
    </location>
</feature>
<evidence type="ECO:0000313" key="7">
    <source>
        <dbReference type="EMBL" id="KAG0288845.1"/>
    </source>
</evidence>
<dbReference type="EMBL" id="JAAAIM010000382">
    <property type="protein sequence ID" value="KAG0288845.1"/>
    <property type="molecule type" value="Genomic_DNA"/>
</dbReference>
<dbReference type="Gene3D" id="3.30.70.1400">
    <property type="entry name" value="Aminomethyltransferase beta-barrel domains"/>
    <property type="match status" value="1"/>
</dbReference>
<dbReference type="NCBIfam" id="NF002270">
    <property type="entry name" value="PRK01202.1"/>
    <property type="match status" value="1"/>
</dbReference>
<comment type="caution">
    <text evidence="7">The sequence shown here is derived from an EMBL/GenBank/DDBJ whole genome shotgun (WGS) entry which is preliminary data.</text>
</comment>
<dbReference type="InterPro" id="IPR002930">
    <property type="entry name" value="GCV_H"/>
</dbReference>
<evidence type="ECO:0000256" key="2">
    <source>
        <dbReference type="ARBA" id="ARBA00008609"/>
    </source>
</evidence>
<protein>
    <recommendedName>
        <fullName evidence="6">Lipoyl-binding domain-containing protein</fullName>
    </recommendedName>
</protein>
<dbReference type="Gene3D" id="2.40.50.100">
    <property type="match status" value="1"/>
</dbReference>
<dbReference type="PROSITE" id="PS51273">
    <property type="entry name" value="GATASE_TYPE_1"/>
    <property type="match status" value="1"/>
</dbReference>
<keyword evidence="8" id="KW-1185">Reference proteome</keyword>
<dbReference type="InterPro" id="IPR017453">
    <property type="entry name" value="GCV_H_sub"/>
</dbReference>
<dbReference type="InterPro" id="IPR033753">
    <property type="entry name" value="GCV_H/Fam206"/>
</dbReference>
<dbReference type="SUPFAM" id="SSF52317">
    <property type="entry name" value="Class I glutamine amidotransferase-like"/>
    <property type="match status" value="1"/>
</dbReference>
<dbReference type="InterPro" id="IPR011053">
    <property type="entry name" value="Single_hybrid_motif"/>
</dbReference>
<proteinExistence type="inferred from homology"/>
<dbReference type="SUPFAM" id="SSF103025">
    <property type="entry name" value="Folate-binding domain"/>
    <property type="match status" value="1"/>
</dbReference>
<dbReference type="Gene3D" id="3.40.50.880">
    <property type="match status" value="2"/>
</dbReference>
<gene>
    <name evidence="7" type="ORF">BGZ96_007426</name>
</gene>
<dbReference type="Gene3D" id="3.30.1360.120">
    <property type="entry name" value="Probable tRNA modification gtpase trme, domain 1"/>
    <property type="match status" value="1"/>
</dbReference>
<dbReference type="InterPro" id="IPR003016">
    <property type="entry name" value="2-oxoA_DH_lipoyl-BS"/>
</dbReference>
<evidence type="ECO:0000256" key="4">
    <source>
        <dbReference type="ARBA" id="ARBA00022823"/>
    </source>
</evidence>
<dbReference type="CDD" id="cd01745">
    <property type="entry name" value="GATase1_2"/>
    <property type="match status" value="1"/>
</dbReference>
<name>A0ABQ7K0U7_9FUNG</name>
<evidence type="ECO:0000256" key="5">
    <source>
        <dbReference type="ARBA" id="ARBA00022946"/>
    </source>
</evidence>
<evidence type="ECO:0000313" key="8">
    <source>
        <dbReference type="Proteomes" id="UP001194696"/>
    </source>
</evidence>
<dbReference type="Proteomes" id="UP001194696">
    <property type="component" value="Unassembled WGS sequence"/>
</dbReference>
<dbReference type="Gene3D" id="4.10.1250.10">
    <property type="entry name" value="Aminomethyltransferase fragment"/>
    <property type="match status" value="1"/>
</dbReference>
<dbReference type="HAMAP" id="MF_00272">
    <property type="entry name" value="GcvH"/>
    <property type="match status" value="1"/>
</dbReference>